<dbReference type="EMBL" id="MU790605">
    <property type="protein sequence ID" value="KAJ3996658.1"/>
    <property type="molecule type" value="Genomic_DNA"/>
</dbReference>
<feature type="chain" id="PRO_5045162903" evidence="1">
    <location>
        <begin position="19"/>
        <end position="204"/>
    </location>
</feature>
<proteinExistence type="predicted"/>
<sequence length="204" mass="23208">MRLSAMIFIVAMSLGVMSYPMALSSRYEDPSFRQLGPRNPPFEDGTHLVLMRWTWKGAVPKGFPDLNALRGRYFVIGPTPGLNVKADEFWAICVGSQCFTVEMNEDFSKVANLHLFFRPTLFYTHVTHLGAEVDWSTPEKKQEDIAQFRKTAASSPHILEFFNTVIDDLLKRGRLHAESGGQELTQLPVWKAHYDAMRRVSTVL</sequence>
<comment type="caution">
    <text evidence="2">The sequence shown here is derived from an EMBL/GenBank/DDBJ whole genome shotgun (WGS) entry which is preliminary data.</text>
</comment>
<evidence type="ECO:0000313" key="2">
    <source>
        <dbReference type="EMBL" id="KAJ3996658.1"/>
    </source>
</evidence>
<protein>
    <submittedName>
        <fullName evidence="2">Uncharacterized protein</fullName>
    </submittedName>
</protein>
<reference evidence="2" key="1">
    <citation type="submission" date="2022-08" db="EMBL/GenBank/DDBJ databases">
        <authorList>
            <consortium name="DOE Joint Genome Institute"/>
            <person name="Min B."/>
            <person name="Riley R."/>
            <person name="Sierra-Patev S."/>
            <person name="Naranjo-Ortiz M."/>
            <person name="Looney B."/>
            <person name="Konkel Z."/>
            <person name="Slot J.C."/>
            <person name="Sakamoto Y."/>
            <person name="Steenwyk J.L."/>
            <person name="Rokas A."/>
            <person name="Carro J."/>
            <person name="Camarero S."/>
            <person name="Ferreira P."/>
            <person name="Molpeceres G."/>
            <person name="Ruiz-Duenas F.J."/>
            <person name="Serrano A."/>
            <person name="Henrissat B."/>
            <person name="Drula E."/>
            <person name="Hughes K.W."/>
            <person name="Mata J.L."/>
            <person name="Ishikawa N.K."/>
            <person name="Vargas-Isla R."/>
            <person name="Ushijima S."/>
            <person name="Smith C.A."/>
            <person name="Ahrendt S."/>
            <person name="Andreopoulos W."/>
            <person name="He G."/>
            <person name="Labutti K."/>
            <person name="Lipzen A."/>
            <person name="Ng V."/>
            <person name="Sandor L."/>
            <person name="Barry K."/>
            <person name="Martinez A.T."/>
            <person name="Xiao Y."/>
            <person name="Gibbons J.G."/>
            <person name="Terashima K."/>
            <person name="Hibbett D.S."/>
            <person name="Grigoriev I.V."/>
        </authorList>
    </citation>
    <scope>NUCLEOTIDE SEQUENCE</scope>
    <source>
        <strain evidence="2">TFB10827</strain>
    </source>
</reference>
<organism evidence="2 3">
    <name type="scientific">Lentinula boryana</name>
    <dbReference type="NCBI Taxonomy" id="40481"/>
    <lineage>
        <taxon>Eukaryota</taxon>
        <taxon>Fungi</taxon>
        <taxon>Dikarya</taxon>
        <taxon>Basidiomycota</taxon>
        <taxon>Agaricomycotina</taxon>
        <taxon>Agaricomycetes</taxon>
        <taxon>Agaricomycetidae</taxon>
        <taxon>Agaricales</taxon>
        <taxon>Marasmiineae</taxon>
        <taxon>Omphalotaceae</taxon>
        <taxon>Lentinula</taxon>
    </lineage>
</organism>
<name>A0ABQ8QE11_9AGAR</name>
<gene>
    <name evidence="2" type="ORF">F5050DRAFT_65943</name>
</gene>
<dbReference type="Proteomes" id="UP001163828">
    <property type="component" value="Unassembled WGS sequence"/>
</dbReference>
<evidence type="ECO:0000256" key="1">
    <source>
        <dbReference type="SAM" id="SignalP"/>
    </source>
</evidence>
<evidence type="ECO:0000313" key="3">
    <source>
        <dbReference type="Proteomes" id="UP001163828"/>
    </source>
</evidence>
<keyword evidence="3" id="KW-1185">Reference proteome</keyword>
<accession>A0ABQ8QE11</accession>
<keyword evidence="1" id="KW-0732">Signal</keyword>
<feature type="signal peptide" evidence="1">
    <location>
        <begin position="1"/>
        <end position="18"/>
    </location>
</feature>